<comment type="function">
    <text evidence="4">Regulatory protein of the TOL plasmid xyl operons. XylS activates the xylXYZLTEGFJQKIH operon required for the degradation of toluene, m-xylene and p-xylene.</text>
</comment>
<dbReference type="InterPro" id="IPR046532">
    <property type="entry name" value="DUF6597"/>
</dbReference>
<evidence type="ECO:0000256" key="3">
    <source>
        <dbReference type="ARBA" id="ARBA00023163"/>
    </source>
</evidence>
<dbReference type="InterPro" id="IPR018060">
    <property type="entry name" value="HTH_AraC"/>
</dbReference>
<dbReference type="KEGG" id="mpq:ABA45_13645"/>
<proteinExistence type="predicted"/>
<dbReference type="SMART" id="SM00342">
    <property type="entry name" value="HTH_ARAC"/>
    <property type="match status" value="1"/>
</dbReference>
<keyword evidence="7" id="KW-1185">Reference proteome</keyword>
<keyword evidence="2" id="KW-0238">DNA-binding</keyword>
<dbReference type="EMBL" id="CP011494">
    <property type="protein sequence ID" value="AKO54369.1"/>
    <property type="molecule type" value="Genomic_DNA"/>
</dbReference>
<dbReference type="AlphaFoldDB" id="A0A0H4I5Q2"/>
<keyword evidence="1" id="KW-0805">Transcription regulation</keyword>
<keyword evidence="3" id="KW-0804">Transcription</keyword>
<dbReference type="Pfam" id="PF20240">
    <property type="entry name" value="DUF6597"/>
    <property type="match status" value="1"/>
</dbReference>
<dbReference type="Gene3D" id="1.10.10.60">
    <property type="entry name" value="Homeodomain-like"/>
    <property type="match status" value="1"/>
</dbReference>
<organism evidence="6 7">
    <name type="scientific">Marinobacter psychrophilus</name>
    <dbReference type="NCBI Taxonomy" id="330734"/>
    <lineage>
        <taxon>Bacteria</taxon>
        <taxon>Pseudomonadati</taxon>
        <taxon>Pseudomonadota</taxon>
        <taxon>Gammaproteobacteria</taxon>
        <taxon>Pseudomonadales</taxon>
        <taxon>Marinobacteraceae</taxon>
        <taxon>Marinobacter</taxon>
    </lineage>
</organism>
<protein>
    <submittedName>
        <fullName evidence="6">AraC family transcriptional regulator</fullName>
    </submittedName>
</protein>
<sequence>MSIVSSHSKVASIHSKQPWFVLSAAKHYDLVLSDQPAISHFYSFKTKPLSEKTFAVPDGCVDILFDCDKTNPSARVYGTPLEARSGYLKGDHDYFGVRFSLGVTPDFVNVSVDDLVDHQVGFLDAVAGAEPVFDQIVNQPEFAGKVALLEQFLRGKSVRKISQLTLNAVHRICEEKGDICLTQLEEQTGYCGRTLQRQFLTDLGMSPKAFSRIVRCQSAIYDINHRDDVAFSDLACDLGFSDQPHFLREFKKFVSATPVEYQQQVKQITYLQRIRYF</sequence>
<dbReference type="GO" id="GO:0043565">
    <property type="term" value="F:sequence-specific DNA binding"/>
    <property type="evidence" value="ECO:0007669"/>
    <property type="project" value="InterPro"/>
</dbReference>
<dbReference type="Proteomes" id="UP000036406">
    <property type="component" value="Chromosome"/>
</dbReference>
<evidence type="ECO:0000313" key="7">
    <source>
        <dbReference type="Proteomes" id="UP000036406"/>
    </source>
</evidence>
<dbReference type="RefSeq" id="WP_048389081.1">
    <property type="nucleotide sequence ID" value="NZ_CP011494.1"/>
</dbReference>
<evidence type="ECO:0000259" key="5">
    <source>
        <dbReference type="PROSITE" id="PS01124"/>
    </source>
</evidence>
<dbReference type="SUPFAM" id="SSF46689">
    <property type="entry name" value="Homeodomain-like"/>
    <property type="match status" value="1"/>
</dbReference>
<dbReference type="PROSITE" id="PS01124">
    <property type="entry name" value="HTH_ARAC_FAMILY_2"/>
    <property type="match status" value="1"/>
</dbReference>
<dbReference type="PATRIC" id="fig|330734.3.peg.2863"/>
<name>A0A0H4I5Q2_9GAMM</name>
<reference evidence="6 7" key="1">
    <citation type="submission" date="2015-05" db="EMBL/GenBank/DDBJ databases">
        <title>Complete genome of Marinobacter psychrophilus strain 20041T isolated from sea-ice of the Canadian Basin.</title>
        <authorList>
            <person name="Song L."/>
            <person name="Ren L."/>
            <person name="Yu Y."/>
            <person name="Wang X."/>
        </authorList>
    </citation>
    <scope>NUCLEOTIDE SEQUENCE [LARGE SCALE GENOMIC DNA]</scope>
    <source>
        <strain evidence="6 7">20041</strain>
    </source>
</reference>
<dbReference type="Pfam" id="PF12833">
    <property type="entry name" value="HTH_18"/>
    <property type="match status" value="1"/>
</dbReference>
<evidence type="ECO:0000256" key="2">
    <source>
        <dbReference type="ARBA" id="ARBA00023125"/>
    </source>
</evidence>
<gene>
    <name evidence="6" type="ORF">ABA45_13645</name>
</gene>
<dbReference type="PANTHER" id="PTHR46796:SF13">
    <property type="entry name" value="HTH-TYPE TRANSCRIPTIONAL ACTIVATOR RHAS"/>
    <property type="match status" value="1"/>
</dbReference>
<dbReference type="GO" id="GO:0003700">
    <property type="term" value="F:DNA-binding transcription factor activity"/>
    <property type="evidence" value="ECO:0007669"/>
    <property type="project" value="InterPro"/>
</dbReference>
<dbReference type="PANTHER" id="PTHR46796">
    <property type="entry name" value="HTH-TYPE TRANSCRIPTIONAL ACTIVATOR RHAS-RELATED"/>
    <property type="match status" value="1"/>
</dbReference>
<feature type="domain" description="HTH araC/xylS-type" evidence="5">
    <location>
        <begin position="163"/>
        <end position="264"/>
    </location>
</feature>
<dbReference type="InterPro" id="IPR009057">
    <property type="entry name" value="Homeodomain-like_sf"/>
</dbReference>
<dbReference type="STRING" id="330734.ABA45_13645"/>
<accession>A0A0H4I5Q2</accession>
<dbReference type="InterPro" id="IPR050204">
    <property type="entry name" value="AraC_XylS_family_regulators"/>
</dbReference>
<evidence type="ECO:0000256" key="1">
    <source>
        <dbReference type="ARBA" id="ARBA00023015"/>
    </source>
</evidence>
<evidence type="ECO:0000256" key="4">
    <source>
        <dbReference type="ARBA" id="ARBA00037345"/>
    </source>
</evidence>
<evidence type="ECO:0000313" key="6">
    <source>
        <dbReference type="EMBL" id="AKO54369.1"/>
    </source>
</evidence>